<evidence type="ECO:0000259" key="12">
    <source>
        <dbReference type="Pfam" id="PF20644"/>
    </source>
</evidence>
<feature type="region of interest" description="Disordered" evidence="10">
    <location>
        <begin position="147"/>
        <end position="173"/>
    </location>
</feature>
<comment type="subcellular location">
    <subcellularLocation>
        <location evidence="1">Nucleus</location>
        <location evidence="1">Nucleolus</location>
    </subcellularLocation>
</comment>
<evidence type="ECO:0000256" key="3">
    <source>
        <dbReference type="ARBA" id="ARBA00022723"/>
    </source>
</evidence>
<dbReference type="PANTHER" id="PTHR31576">
    <property type="entry name" value="TATA BOX-BINDING PROTEIN-ASSOCIATED FACTOR RNA POLYMERASE I SUBUNIT B"/>
    <property type="match status" value="1"/>
</dbReference>
<dbReference type="GO" id="GO:0003743">
    <property type="term" value="F:translation initiation factor activity"/>
    <property type="evidence" value="ECO:0007669"/>
    <property type="project" value="UniProtKB-KW"/>
</dbReference>
<keyword evidence="8" id="KW-0804">Transcription</keyword>
<evidence type="ECO:0000256" key="9">
    <source>
        <dbReference type="ARBA" id="ARBA00023242"/>
    </source>
</evidence>
<evidence type="ECO:0000256" key="7">
    <source>
        <dbReference type="ARBA" id="ARBA00023125"/>
    </source>
</evidence>
<keyword evidence="14" id="KW-0648">Protein biosynthesis</keyword>
<dbReference type="PANTHER" id="PTHR31576:SF2">
    <property type="entry name" value="TATA BOX-BINDING PROTEIN-ASSOCIATED FACTOR RNA POLYMERASE I SUBUNIT B"/>
    <property type="match status" value="1"/>
</dbReference>
<dbReference type="Pfam" id="PF11781">
    <property type="entry name" value="Zn_ribbon_RRN7"/>
    <property type="match status" value="1"/>
</dbReference>
<dbReference type="InterPro" id="IPR033599">
    <property type="entry name" value="TAF1B/Rrn7"/>
</dbReference>
<dbReference type="Proteomes" id="UP000422736">
    <property type="component" value="Chromosome 3"/>
</dbReference>
<sequence length="528" mass="60509">MSTYIKGPICGVDNCRSRLWRIINGRRTCQYGHVMEGDVEFNDDEDDINAMGVVTRRLNLTTNATGNFQSSFSISQSQRSALEANKTEKTYGREGQVLFIKSFQYILKRQTDWLISHESFPDSYSDLVKLIWAMHLEHADSILYPHDSGADSSRNPNAGLNHTDSQYSSGGRRENGVNKLKLSMVSTISIHYLACLHLGLPVFSNDILRWICVDGLPYFRSHHLLPKEWQERLPNYYLQILDGGKPPHEMQLQHKIAQCAELIEFKTHFRYTLTAPVLLLKLTLLERIPGEFYFFARELLRLVNDTEELPILTYEDNHYRKPHQYPEIGICAAFIACIKIKLLQDEQLPNAKYNSKFAETWLRMSKLVEDDPREKFSKANLILKMTYKPATALLEEPQEQLSSIATEAYLDWIEKNLLPTEQSHLESTQTLDDKIAKRKLHNIVPLKKPSSSENISPTFSSTLIDDIQSRFLEFSSLYDQNTGDNTTSVHRMVDTLIEHISLSFGLSSDQLREAIEHVINTACSSLDA</sequence>
<feature type="domain" description="RRN7-type" evidence="11">
    <location>
        <begin position="5"/>
        <end position="37"/>
    </location>
</feature>
<reference evidence="14 15" key="1">
    <citation type="submission" date="2016-03" db="EMBL/GenBank/DDBJ databases">
        <title>How can Kluyveromyces marxianus grow so fast - potential evolutionary course in Saccharomyces Complex revealed by comparative genomics.</title>
        <authorList>
            <person name="Mo W."/>
            <person name="Lu W."/>
            <person name="Yang X."/>
            <person name="Qi J."/>
            <person name="Lv H."/>
        </authorList>
    </citation>
    <scope>NUCLEOTIDE SEQUENCE [LARGE SCALE GENOMIC DNA]</scope>
    <source>
        <strain evidence="14 15">FIM1</strain>
    </source>
</reference>
<evidence type="ECO:0000256" key="8">
    <source>
        <dbReference type="ARBA" id="ARBA00023163"/>
    </source>
</evidence>
<keyword evidence="6" id="KW-0805">Transcription regulation</keyword>
<organism evidence="14 15">
    <name type="scientific">Kluyveromyces marxianus</name>
    <name type="common">Yeast</name>
    <name type="synonym">Candida kefyr</name>
    <dbReference type="NCBI Taxonomy" id="4911"/>
    <lineage>
        <taxon>Eukaryota</taxon>
        <taxon>Fungi</taxon>
        <taxon>Dikarya</taxon>
        <taxon>Ascomycota</taxon>
        <taxon>Saccharomycotina</taxon>
        <taxon>Saccharomycetes</taxon>
        <taxon>Saccharomycetales</taxon>
        <taxon>Saccharomycetaceae</taxon>
        <taxon>Kluyveromyces</taxon>
    </lineage>
</organism>
<accession>A0ABX6ESA0</accession>
<gene>
    <name evidence="14" type="primary">RRN7</name>
    <name evidence="14" type="ORF">FIM1_1902</name>
</gene>
<evidence type="ECO:0000256" key="5">
    <source>
        <dbReference type="ARBA" id="ARBA00022833"/>
    </source>
</evidence>
<keyword evidence="15" id="KW-1185">Reference proteome</keyword>
<keyword evidence="3" id="KW-0479">Metal-binding</keyword>
<dbReference type="InterPro" id="IPR048538">
    <property type="entry name" value="Rrn7_cyclin_C"/>
</dbReference>
<keyword evidence="7" id="KW-0238">DNA-binding</keyword>
<dbReference type="EMBL" id="CP015056">
    <property type="protein sequence ID" value="QGN15214.1"/>
    <property type="molecule type" value="Genomic_DNA"/>
</dbReference>
<evidence type="ECO:0000313" key="14">
    <source>
        <dbReference type="EMBL" id="QGN15214.1"/>
    </source>
</evidence>
<dbReference type="InterPro" id="IPR048540">
    <property type="entry name" value="Rrn7_cyclin_N"/>
</dbReference>
<keyword evidence="5" id="KW-0862">Zinc</keyword>
<feature type="compositionally biased region" description="Polar residues" evidence="10">
    <location>
        <begin position="150"/>
        <end position="169"/>
    </location>
</feature>
<name>A0ABX6ESA0_KLUMA</name>
<evidence type="ECO:0000313" key="15">
    <source>
        <dbReference type="Proteomes" id="UP000422736"/>
    </source>
</evidence>
<reference evidence="14 15" key="2">
    <citation type="submission" date="2019-11" db="EMBL/GenBank/DDBJ databases">
        <authorList>
            <person name="Lu H."/>
        </authorList>
    </citation>
    <scope>NUCLEOTIDE SEQUENCE [LARGE SCALE GENOMIC DNA]</scope>
    <source>
        <strain evidence="14 15">FIM1</strain>
    </source>
</reference>
<evidence type="ECO:0000256" key="10">
    <source>
        <dbReference type="SAM" id="MobiDB-lite"/>
    </source>
</evidence>
<comment type="similarity">
    <text evidence="2">Belongs to the RRN7/TAF1B family.</text>
</comment>
<evidence type="ECO:0000259" key="13">
    <source>
        <dbReference type="Pfam" id="PF20645"/>
    </source>
</evidence>
<keyword evidence="4" id="KW-0863">Zinc-finger</keyword>
<keyword evidence="9" id="KW-0539">Nucleus</keyword>
<protein>
    <submittedName>
        <fullName evidence="14">RNA polymerase I-specific transcription initiation factor RRN7</fullName>
    </submittedName>
</protein>
<dbReference type="InterPro" id="IPR021752">
    <property type="entry name" value="TF_Rrn7_Zf"/>
</dbReference>
<feature type="domain" description="Rrn7/TAF1B C-terminal cyclin" evidence="13">
    <location>
        <begin position="245"/>
        <end position="416"/>
    </location>
</feature>
<evidence type="ECO:0000256" key="1">
    <source>
        <dbReference type="ARBA" id="ARBA00004604"/>
    </source>
</evidence>
<dbReference type="Pfam" id="PF20644">
    <property type="entry name" value="Rrn7_cyclin_N"/>
    <property type="match status" value="1"/>
</dbReference>
<evidence type="ECO:0000256" key="4">
    <source>
        <dbReference type="ARBA" id="ARBA00022771"/>
    </source>
</evidence>
<dbReference type="Pfam" id="PF20645">
    <property type="entry name" value="Rrn7_cyclin_C"/>
    <property type="match status" value="1"/>
</dbReference>
<evidence type="ECO:0000256" key="6">
    <source>
        <dbReference type="ARBA" id="ARBA00023015"/>
    </source>
</evidence>
<keyword evidence="14" id="KW-0396">Initiation factor</keyword>
<proteinExistence type="inferred from homology"/>
<evidence type="ECO:0000256" key="2">
    <source>
        <dbReference type="ARBA" id="ARBA00006899"/>
    </source>
</evidence>
<feature type="domain" description="Rrn7/TAF1B N-terminal cyclin" evidence="12">
    <location>
        <begin position="103"/>
        <end position="227"/>
    </location>
</feature>
<evidence type="ECO:0000259" key="11">
    <source>
        <dbReference type="Pfam" id="PF11781"/>
    </source>
</evidence>